<keyword evidence="3" id="KW-1185">Reference proteome</keyword>
<reference evidence="2 3" key="1">
    <citation type="submission" date="2021-02" db="EMBL/GenBank/DDBJ databases">
        <title>Alicyclobacillus curvatus sp. nov. and Alicyclobacillus mengziensis sp. nov., two acidophilic bacteria isolated from acid mine drainage.</title>
        <authorList>
            <person name="Huang Y."/>
        </authorList>
    </citation>
    <scope>NUCLEOTIDE SEQUENCE [LARGE SCALE GENOMIC DNA]</scope>
    <source>
        <strain evidence="2 3">S30H14</strain>
    </source>
</reference>
<evidence type="ECO:0000313" key="3">
    <source>
        <dbReference type="Proteomes" id="UP000663505"/>
    </source>
</evidence>
<feature type="transmembrane region" description="Helical" evidence="1">
    <location>
        <begin position="12"/>
        <end position="33"/>
    </location>
</feature>
<protein>
    <submittedName>
        <fullName evidence="2">Uncharacterized protein</fullName>
    </submittedName>
</protein>
<proteinExistence type="predicted"/>
<gene>
    <name evidence="2" type="ORF">JZ786_10770</name>
</gene>
<evidence type="ECO:0000313" key="2">
    <source>
        <dbReference type="EMBL" id="QSO49356.1"/>
    </source>
</evidence>
<name>A0A9X7W285_9BACL</name>
<dbReference type="KEGG" id="afx:JZ786_10770"/>
<dbReference type="InterPro" id="IPR008972">
    <property type="entry name" value="Cupredoxin"/>
</dbReference>
<keyword evidence="1" id="KW-0812">Transmembrane</keyword>
<dbReference type="RefSeq" id="WP_206658667.1">
    <property type="nucleotide sequence ID" value="NZ_CP071182.1"/>
</dbReference>
<accession>A0A9X7W285</accession>
<dbReference type="AlphaFoldDB" id="A0A9X7W285"/>
<dbReference type="Proteomes" id="UP000663505">
    <property type="component" value="Chromosome"/>
</dbReference>
<dbReference type="Gene3D" id="2.60.40.420">
    <property type="entry name" value="Cupredoxins - blue copper proteins"/>
    <property type="match status" value="1"/>
</dbReference>
<keyword evidence="1" id="KW-0472">Membrane</keyword>
<organism evidence="2 3">
    <name type="scientific">Alicyclobacillus mengziensis</name>
    <dbReference type="NCBI Taxonomy" id="2931921"/>
    <lineage>
        <taxon>Bacteria</taxon>
        <taxon>Bacillati</taxon>
        <taxon>Bacillota</taxon>
        <taxon>Bacilli</taxon>
        <taxon>Bacillales</taxon>
        <taxon>Alicyclobacillaceae</taxon>
        <taxon>Alicyclobacillus</taxon>
    </lineage>
</organism>
<dbReference type="EMBL" id="CP071182">
    <property type="protein sequence ID" value="QSO49356.1"/>
    <property type="molecule type" value="Genomic_DNA"/>
</dbReference>
<evidence type="ECO:0000256" key="1">
    <source>
        <dbReference type="SAM" id="Phobius"/>
    </source>
</evidence>
<sequence>MTEQGAGWRKLWLLAGASIVVGLSVTGCGYTPANVTKVPPVTPGKKQYLTYQPDKYVSAPSLTQKWLKTDTTSHFVTVFLTLPANGLALNGYYNGFAEIDVPVGWKVTLSFRDENPDISGNLAVVLPHYVGQRTVSPAISGALGSSANSTTEPTTLTFTPTKTGNYVVESVPTAASGSWLWFVVTPKSETPQVKLRK</sequence>
<keyword evidence="1" id="KW-1133">Transmembrane helix</keyword>